<keyword evidence="4" id="KW-0506">mRNA capping</keyword>
<feature type="region of interest" description="Disordered" evidence="8">
    <location>
        <begin position="1"/>
        <end position="45"/>
    </location>
</feature>
<dbReference type="AlphaFoldDB" id="A0AA35W1V7"/>
<evidence type="ECO:0000256" key="8">
    <source>
        <dbReference type="SAM" id="MobiDB-lite"/>
    </source>
</evidence>
<evidence type="ECO:0000259" key="9">
    <source>
        <dbReference type="SMART" id="SM00543"/>
    </source>
</evidence>
<keyword evidence="7" id="KW-0175">Coiled coil</keyword>
<dbReference type="GO" id="GO:0006406">
    <property type="term" value="P:mRNA export from nucleus"/>
    <property type="evidence" value="ECO:0007669"/>
    <property type="project" value="InterPro"/>
</dbReference>
<evidence type="ECO:0000256" key="6">
    <source>
        <dbReference type="ARBA" id="ARBA00023242"/>
    </source>
</evidence>
<comment type="subcellular location">
    <subcellularLocation>
        <location evidence="1">Nucleus</location>
    </subcellularLocation>
</comment>
<dbReference type="GO" id="GO:0000184">
    <property type="term" value="P:nuclear-transcribed mRNA catabolic process, nonsense-mediated decay"/>
    <property type="evidence" value="ECO:0007669"/>
    <property type="project" value="TreeGrafter"/>
</dbReference>
<evidence type="ECO:0000313" key="11">
    <source>
        <dbReference type="Proteomes" id="UP001174909"/>
    </source>
</evidence>
<dbReference type="Pfam" id="PF09088">
    <property type="entry name" value="MIF4G_like"/>
    <property type="match status" value="1"/>
</dbReference>
<evidence type="ECO:0000256" key="7">
    <source>
        <dbReference type="SAM" id="Coils"/>
    </source>
</evidence>
<dbReference type="InterPro" id="IPR027159">
    <property type="entry name" value="CBP80"/>
</dbReference>
<accession>A0AA35W1V7</accession>
<dbReference type="EMBL" id="CASHTH010000568">
    <property type="protein sequence ID" value="CAI8004644.1"/>
    <property type="molecule type" value="Genomic_DNA"/>
</dbReference>
<dbReference type="Proteomes" id="UP001174909">
    <property type="component" value="Unassembled WGS sequence"/>
</dbReference>
<dbReference type="GO" id="GO:0000339">
    <property type="term" value="F:RNA cap binding"/>
    <property type="evidence" value="ECO:0007669"/>
    <property type="project" value="InterPro"/>
</dbReference>
<proteinExistence type="inferred from homology"/>
<comment type="similarity">
    <text evidence="2">Belongs to the NCBP1 family.</text>
</comment>
<dbReference type="PANTHER" id="PTHR12412">
    <property type="entry name" value="CAP BINDING PROTEIN"/>
    <property type="match status" value="1"/>
</dbReference>
<dbReference type="GO" id="GO:0008380">
    <property type="term" value="P:RNA splicing"/>
    <property type="evidence" value="ECO:0007669"/>
    <property type="project" value="UniProtKB-KW"/>
</dbReference>
<evidence type="ECO:0000256" key="4">
    <source>
        <dbReference type="ARBA" id="ARBA00023042"/>
    </source>
</evidence>
<dbReference type="Gene3D" id="1.25.40.180">
    <property type="match status" value="3"/>
</dbReference>
<dbReference type="GO" id="GO:0005634">
    <property type="term" value="C:nucleus"/>
    <property type="evidence" value="ECO:0007669"/>
    <property type="project" value="UniProtKB-SubCell"/>
</dbReference>
<dbReference type="Pfam" id="PF09090">
    <property type="entry name" value="MIF4G_like_2"/>
    <property type="match status" value="1"/>
</dbReference>
<dbReference type="InterPro" id="IPR015174">
    <property type="entry name" value="MIF4G-like_typ-2"/>
</dbReference>
<evidence type="ECO:0000256" key="3">
    <source>
        <dbReference type="ARBA" id="ARBA00022664"/>
    </source>
</evidence>
<feature type="compositionally biased region" description="Basic and acidic residues" evidence="8">
    <location>
        <begin position="1"/>
        <end position="24"/>
    </location>
</feature>
<feature type="domain" description="MIF4G" evidence="9">
    <location>
        <begin position="43"/>
        <end position="258"/>
    </location>
</feature>
<evidence type="ECO:0000256" key="1">
    <source>
        <dbReference type="ARBA" id="ARBA00004123"/>
    </source>
</evidence>
<reference evidence="10" key="1">
    <citation type="submission" date="2023-03" db="EMBL/GenBank/DDBJ databases">
        <authorList>
            <person name="Steffen K."/>
            <person name="Cardenas P."/>
        </authorList>
    </citation>
    <scope>NUCLEOTIDE SEQUENCE</scope>
</reference>
<organism evidence="10 11">
    <name type="scientific">Geodia barretti</name>
    <name type="common">Barrett's horny sponge</name>
    <dbReference type="NCBI Taxonomy" id="519541"/>
    <lineage>
        <taxon>Eukaryota</taxon>
        <taxon>Metazoa</taxon>
        <taxon>Porifera</taxon>
        <taxon>Demospongiae</taxon>
        <taxon>Heteroscleromorpha</taxon>
        <taxon>Tetractinellida</taxon>
        <taxon>Astrophorina</taxon>
        <taxon>Geodiidae</taxon>
        <taxon>Geodia</taxon>
    </lineage>
</organism>
<dbReference type="Pfam" id="PF02854">
    <property type="entry name" value="MIF4G"/>
    <property type="match status" value="1"/>
</dbReference>
<dbReference type="InterPro" id="IPR003890">
    <property type="entry name" value="MIF4G-like_typ-3"/>
</dbReference>
<keyword evidence="3" id="KW-0507">mRNA processing</keyword>
<name>A0AA35W1V7_GEOBA</name>
<dbReference type="GO" id="GO:0003729">
    <property type="term" value="F:mRNA binding"/>
    <property type="evidence" value="ECO:0007669"/>
    <property type="project" value="TreeGrafter"/>
</dbReference>
<dbReference type="SMART" id="SM00543">
    <property type="entry name" value="MIF4G"/>
    <property type="match status" value="1"/>
</dbReference>
<keyword evidence="6" id="KW-0539">Nucleus</keyword>
<evidence type="ECO:0000256" key="2">
    <source>
        <dbReference type="ARBA" id="ARBA00007413"/>
    </source>
</evidence>
<dbReference type="GO" id="GO:0006370">
    <property type="term" value="P:7-methylguanosine mRNA capping"/>
    <property type="evidence" value="ECO:0007669"/>
    <property type="project" value="UniProtKB-KW"/>
</dbReference>
<sequence length="815" mass="93708">MAHYKDGGGRDSRKRARDDFDDAPRHKRGRYFDQGSSESESTEQKLESLITRVGEKGSKTLQSNLQALADVLHTEIGSSSSVKDKVLRTICFCVTTLTEKITIYSTLVAILNARQYNFGEELLEVLMEDLRNALALQEMEKARILVRFLADLVNAKVVASSSIMTLFDTFITVTYEPDIPHTRSDWYVYMILSALPWVGSEVNQRKKVELERLFTILETYMSKRSTAYLPAIQVWTTDQPHPQKDYLEMLWIQTKNMKDNEWKEHILLRPYTHFDSEIGGAYSHTLPTLNVPNHTEESLYPLPHSVFRVYETSDLQYAPPGYILPPFDSMDRYLAEETVRCIVQSHHTNRKECVSALLVFGKGVDRIRLPAEYVITEVLFELLFKLPSPPQVPVCYGSLLIELCKADPATFPQILTQTTDLLYNRLDKMNTVCVGRFSQWFAYHLSNFKYQWDWSSWSNCLSGPPDGPGIQFITRVFEKCARLGCYDVFSELIQPPFSTLLPPEPLPVFKYTLEEDEFVTPLPECTVATQLLEAIKEKKEKKTFEHLTSILDTLSSVQPELENDRDKLCDAKVSLLTHCVLHVSSKTISHSFMALHKFRPLFLELAKTDETKLAVLKALAEFYTNNPQVHAIILDKLIRSQVVDAMVVVNWLFLPTTVQDFHKQYVWDILESTVQKTNAAYHSATKELAETKDKLTKVSHLDEVAMGSEERQELEAKIDELEDRVDESEKMQKDVYLSLCQRFISLLGDHLARCDQQGSDYESPWFQSTLDNFRQLLIKNYTQLGQYTTLLESLAFTPNVDYRVLEIFQQFQAVL</sequence>
<dbReference type="SUPFAM" id="SSF48371">
    <property type="entry name" value="ARM repeat"/>
    <property type="match status" value="3"/>
</dbReference>
<dbReference type="InterPro" id="IPR016024">
    <property type="entry name" value="ARM-type_fold"/>
</dbReference>
<feature type="coiled-coil region" evidence="7">
    <location>
        <begin position="674"/>
        <end position="731"/>
    </location>
</feature>
<dbReference type="PANTHER" id="PTHR12412:SF2">
    <property type="entry name" value="NUCLEAR CAP-BINDING PROTEIN SUBUNIT 1"/>
    <property type="match status" value="1"/>
</dbReference>
<dbReference type="InterPro" id="IPR015172">
    <property type="entry name" value="MIF4G-like_typ-1"/>
</dbReference>
<keyword evidence="11" id="KW-1185">Reference proteome</keyword>
<comment type="caution">
    <text evidence="10">The sequence shown here is derived from an EMBL/GenBank/DDBJ whole genome shotgun (WGS) entry which is preliminary data.</text>
</comment>
<protein>
    <submittedName>
        <fullName evidence="10">Nuclear cap-binding protein subunit 1-B</fullName>
    </submittedName>
</protein>
<keyword evidence="5" id="KW-0508">mRNA splicing</keyword>
<evidence type="ECO:0000313" key="10">
    <source>
        <dbReference type="EMBL" id="CAI8004644.1"/>
    </source>
</evidence>
<evidence type="ECO:0000256" key="5">
    <source>
        <dbReference type="ARBA" id="ARBA00023187"/>
    </source>
</evidence>
<dbReference type="GO" id="GO:0005846">
    <property type="term" value="C:nuclear cap binding complex"/>
    <property type="evidence" value="ECO:0007669"/>
    <property type="project" value="InterPro"/>
</dbReference>
<gene>
    <name evidence="10" type="ORF">GBAR_LOCUS3969</name>
</gene>